<keyword evidence="9 14" id="KW-0472">Membrane</keyword>
<feature type="transmembrane region" description="Helical" evidence="14">
    <location>
        <begin position="209"/>
        <end position="229"/>
    </location>
</feature>
<dbReference type="InterPro" id="IPR003824">
    <property type="entry name" value="UppP"/>
</dbReference>
<reference evidence="15 16" key="1">
    <citation type="journal article" date="2012" name="Stand. Genomic Sci.">
        <title>Complete genome sequence of Polynucleobacter necessarius subsp. asymbioticus type strain (QLW-P1DMWA-1(T)).</title>
        <authorList>
            <person name="Meincke L."/>
            <person name="Copeland A."/>
            <person name="Lapidus A."/>
            <person name="Lucas S."/>
            <person name="Berry K.W."/>
            <person name="Del Rio T.G."/>
            <person name="Hammon N."/>
            <person name="Dalin E."/>
            <person name="Tice H."/>
            <person name="Pitluck S."/>
            <person name="Richardson P."/>
            <person name="Bruce D."/>
            <person name="Goodwin L."/>
            <person name="Han C."/>
            <person name="Tapia R."/>
            <person name="Detter J.C."/>
            <person name="Schmutz J."/>
            <person name="Brettin T."/>
            <person name="Larimer F."/>
            <person name="Land M."/>
            <person name="Hauser L."/>
            <person name="Kyrpides N.C."/>
            <person name="Ivanova N."/>
            <person name="Goker M."/>
            <person name="Woyke T."/>
            <person name="Wu Q.L."/>
            <person name="Pockl M."/>
            <person name="Hahn M.W."/>
            <person name="Klenk H.P."/>
        </authorList>
    </citation>
    <scope>NUCLEOTIDE SEQUENCE [LARGE SCALE GENOMIC DNA]</scope>
    <source>
        <strain evidence="16">DSM 18221 / CIP 109841 / QLW-P1DMWA-1</strain>
    </source>
</reference>
<keyword evidence="5 14" id="KW-1003">Cell membrane</keyword>
<evidence type="ECO:0000256" key="9">
    <source>
        <dbReference type="ARBA" id="ARBA00023136"/>
    </source>
</evidence>
<dbReference type="NCBIfam" id="NF001389">
    <property type="entry name" value="PRK00281.1-2"/>
    <property type="match status" value="1"/>
</dbReference>
<dbReference type="Pfam" id="PF02673">
    <property type="entry name" value="BacA"/>
    <property type="match status" value="1"/>
</dbReference>
<evidence type="ECO:0000256" key="12">
    <source>
        <dbReference type="ARBA" id="ARBA00032932"/>
    </source>
</evidence>
<dbReference type="GO" id="GO:0046677">
    <property type="term" value="P:response to antibiotic"/>
    <property type="evidence" value="ECO:0007669"/>
    <property type="project" value="UniProtKB-UniRule"/>
</dbReference>
<feature type="transmembrane region" description="Helical" evidence="14">
    <location>
        <begin position="25"/>
        <end position="46"/>
    </location>
</feature>
<keyword evidence="6 14" id="KW-0812">Transmembrane</keyword>
<protein>
    <recommendedName>
        <fullName evidence="4 14">Undecaprenyl-diphosphatase</fullName>
        <ecNumber evidence="3 14">3.6.1.27</ecNumber>
    </recommendedName>
    <alternativeName>
        <fullName evidence="12 14">Bacitracin resistance protein</fullName>
    </alternativeName>
    <alternativeName>
        <fullName evidence="11 14">Undecaprenyl pyrophosphate phosphatase</fullName>
    </alternativeName>
</protein>
<dbReference type="PANTHER" id="PTHR30622">
    <property type="entry name" value="UNDECAPRENYL-DIPHOSPHATASE"/>
    <property type="match status" value="1"/>
</dbReference>
<evidence type="ECO:0000256" key="7">
    <source>
        <dbReference type="ARBA" id="ARBA00022801"/>
    </source>
</evidence>
<dbReference type="GO" id="GO:0008360">
    <property type="term" value="P:regulation of cell shape"/>
    <property type="evidence" value="ECO:0007669"/>
    <property type="project" value="UniProtKB-KW"/>
</dbReference>
<dbReference type="HOGENOM" id="CLU_060296_2_0_4"/>
<evidence type="ECO:0000256" key="5">
    <source>
        <dbReference type="ARBA" id="ARBA00022475"/>
    </source>
</evidence>
<evidence type="ECO:0000256" key="4">
    <source>
        <dbReference type="ARBA" id="ARBA00021581"/>
    </source>
</evidence>
<feature type="transmembrane region" description="Helical" evidence="14">
    <location>
        <begin position="66"/>
        <end position="85"/>
    </location>
</feature>
<comment type="similarity">
    <text evidence="2 14">Belongs to the UppP family.</text>
</comment>
<dbReference type="HAMAP" id="MF_01006">
    <property type="entry name" value="Undec_diphosphatase"/>
    <property type="match status" value="1"/>
</dbReference>
<comment type="subcellular location">
    <subcellularLocation>
        <location evidence="14">Cell inner membrane</location>
        <topology evidence="14">Multi-pass membrane protein</topology>
    </subcellularLocation>
    <subcellularLocation>
        <location evidence="1">Cell membrane</location>
        <topology evidence="1">Multi-pass membrane protein</topology>
    </subcellularLocation>
</comment>
<comment type="miscellaneous">
    <text evidence="14">Bacitracin is thought to be involved in the inhibition of peptidoglycan synthesis by sequestering undecaprenyl diphosphate, thereby reducing the pool of lipid carrier available.</text>
</comment>
<keyword evidence="7 14" id="KW-0378">Hydrolase</keyword>
<keyword evidence="16" id="KW-1185">Reference proteome</keyword>
<keyword evidence="14" id="KW-0133">Cell shape</keyword>
<evidence type="ECO:0000256" key="11">
    <source>
        <dbReference type="ARBA" id="ARBA00032707"/>
    </source>
</evidence>
<evidence type="ECO:0000256" key="13">
    <source>
        <dbReference type="ARBA" id="ARBA00047594"/>
    </source>
</evidence>
<evidence type="ECO:0000313" key="15">
    <source>
        <dbReference type="EMBL" id="ABP33480.1"/>
    </source>
</evidence>
<accession>A4SVG6</accession>
<keyword evidence="10 14" id="KW-0046">Antibiotic resistance</keyword>
<dbReference type="EC" id="3.6.1.27" evidence="3 14"/>
<keyword evidence="8 14" id="KW-1133">Transmembrane helix</keyword>
<feature type="transmembrane region" description="Helical" evidence="14">
    <location>
        <begin position="105"/>
        <end position="123"/>
    </location>
</feature>
<feature type="transmembrane region" description="Helical" evidence="14">
    <location>
        <begin position="129"/>
        <end position="151"/>
    </location>
</feature>
<dbReference type="GO" id="GO:0005886">
    <property type="term" value="C:plasma membrane"/>
    <property type="evidence" value="ECO:0007669"/>
    <property type="project" value="UniProtKB-SubCell"/>
</dbReference>
<comment type="catalytic activity">
    <reaction evidence="13 14">
        <text>di-trans,octa-cis-undecaprenyl diphosphate + H2O = di-trans,octa-cis-undecaprenyl phosphate + phosphate + H(+)</text>
        <dbReference type="Rhea" id="RHEA:28094"/>
        <dbReference type="ChEBI" id="CHEBI:15377"/>
        <dbReference type="ChEBI" id="CHEBI:15378"/>
        <dbReference type="ChEBI" id="CHEBI:43474"/>
        <dbReference type="ChEBI" id="CHEBI:58405"/>
        <dbReference type="ChEBI" id="CHEBI:60392"/>
        <dbReference type="EC" id="3.6.1.27"/>
    </reaction>
</comment>
<keyword evidence="14" id="KW-0997">Cell inner membrane</keyword>
<dbReference type="eggNOG" id="COG1968">
    <property type="taxonomic scope" value="Bacteria"/>
</dbReference>
<dbReference type="NCBIfam" id="NF001390">
    <property type="entry name" value="PRK00281.1-4"/>
    <property type="match status" value="1"/>
</dbReference>
<evidence type="ECO:0000256" key="8">
    <source>
        <dbReference type="ARBA" id="ARBA00022989"/>
    </source>
</evidence>
<feature type="transmembrane region" description="Helical" evidence="14">
    <location>
        <begin position="280"/>
        <end position="301"/>
    </location>
</feature>
<evidence type="ECO:0000256" key="3">
    <source>
        <dbReference type="ARBA" id="ARBA00012374"/>
    </source>
</evidence>
<dbReference type="AlphaFoldDB" id="A4SVG6"/>
<evidence type="ECO:0000256" key="10">
    <source>
        <dbReference type="ARBA" id="ARBA00023251"/>
    </source>
</evidence>
<dbReference type="EMBL" id="CP000655">
    <property type="protein sequence ID" value="ABP33480.1"/>
    <property type="molecule type" value="Genomic_DNA"/>
</dbReference>
<name>A4SVG6_POLAQ</name>
<evidence type="ECO:0000313" key="16">
    <source>
        <dbReference type="Proteomes" id="UP000000231"/>
    </source>
</evidence>
<dbReference type="GO" id="GO:0071555">
    <property type="term" value="P:cell wall organization"/>
    <property type="evidence" value="ECO:0007669"/>
    <property type="project" value="UniProtKB-KW"/>
</dbReference>
<evidence type="ECO:0000256" key="6">
    <source>
        <dbReference type="ARBA" id="ARBA00022692"/>
    </source>
</evidence>
<dbReference type="KEGG" id="pnu:Pnuc_0259"/>
<organism evidence="15 16">
    <name type="scientific">Polynucleobacter asymbioticus (strain DSM 18221 / CIP 109841 / QLW-P1DMWA-1)</name>
    <name type="common">Polynucleobacter necessarius subsp. asymbioticus</name>
    <dbReference type="NCBI Taxonomy" id="312153"/>
    <lineage>
        <taxon>Bacteria</taxon>
        <taxon>Pseudomonadati</taxon>
        <taxon>Pseudomonadota</taxon>
        <taxon>Betaproteobacteria</taxon>
        <taxon>Burkholderiales</taxon>
        <taxon>Burkholderiaceae</taxon>
        <taxon>Polynucleobacter</taxon>
    </lineage>
</organism>
<dbReference type="GO" id="GO:0009252">
    <property type="term" value="P:peptidoglycan biosynthetic process"/>
    <property type="evidence" value="ECO:0007669"/>
    <property type="project" value="UniProtKB-KW"/>
</dbReference>
<gene>
    <name evidence="14" type="primary">uppP</name>
    <name evidence="15" type="ordered locus">Pnuc_0259</name>
</gene>
<dbReference type="Proteomes" id="UP000000231">
    <property type="component" value="Chromosome"/>
</dbReference>
<dbReference type="GO" id="GO:0050380">
    <property type="term" value="F:undecaprenyl-diphosphatase activity"/>
    <property type="evidence" value="ECO:0007669"/>
    <property type="project" value="UniProtKB-UniRule"/>
</dbReference>
<comment type="function">
    <text evidence="14">Catalyzes the dephosphorylation of undecaprenyl diphosphate (UPP). Confers resistance to bacitracin.</text>
</comment>
<keyword evidence="14" id="KW-0573">Peptidoglycan synthesis</keyword>
<proteinExistence type="inferred from homology"/>
<evidence type="ECO:0000256" key="2">
    <source>
        <dbReference type="ARBA" id="ARBA00010621"/>
    </source>
</evidence>
<keyword evidence="14" id="KW-0961">Cell wall biogenesis/degradation</keyword>
<sequence>MVNLDQFCQIFFISSYTYKICPMELILLIKAVILGVVEGLTEFLPISSTGHLILVGDLLDFNDERGKAFEVIIQFGAILAVCWEFREKLLKVACSLTSNANSRRFFLNLLIASAPAMGLGFVFGKHIKAILFSPVPVATAFIVGALIIFWAERRQEKIGTTSTHIHTVDDLSYLDALKVGIAQCAALIPGTSRSGATIIGGMLFGLPRVVATEFSFFLAIPVIGGATAYELLKLWKAPVTISGDYGLAIGVGFVAAFISAFICVRWLIHYVAHHNFIPFAWYRIVFGLLVLVTSYSGLIAWSH</sequence>
<dbReference type="PANTHER" id="PTHR30622:SF3">
    <property type="entry name" value="UNDECAPRENYL-DIPHOSPHATASE"/>
    <property type="match status" value="1"/>
</dbReference>
<dbReference type="NCBIfam" id="TIGR00753">
    <property type="entry name" value="undec_PP_bacA"/>
    <property type="match status" value="1"/>
</dbReference>
<evidence type="ECO:0000256" key="14">
    <source>
        <dbReference type="HAMAP-Rule" id="MF_01006"/>
    </source>
</evidence>
<evidence type="ECO:0000256" key="1">
    <source>
        <dbReference type="ARBA" id="ARBA00004651"/>
    </source>
</evidence>
<feature type="transmembrane region" description="Helical" evidence="14">
    <location>
        <begin position="245"/>
        <end position="268"/>
    </location>
</feature>